<dbReference type="GO" id="GO:0009279">
    <property type="term" value="C:cell outer membrane"/>
    <property type="evidence" value="ECO:0007669"/>
    <property type="project" value="UniProtKB-SubCell"/>
</dbReference>
<keyword evidence="7" id="KW-0732">Signal</keyword>
<evidence type="ECO:0000313" key="8">
    <source>
        <dbReference type="EMBL" id="MBC2397060.1"/>
    </source>
</evidence>
<proteinExistence type="predicted"/>
<dbReference type="GO" id="GO:0015562">
    <property type="term" value="F:efflux transmembrane transporter activity"/>
    <property type="evidence" value="ECO:0007669"/>
    <property type="project" value="InterPro"/>
</dbReference>
<dbReference type="Gene3D" id="1.20.1600.10">
    <property type="entry name" value="Outer membrane efflux proteins (OEP)"/>
    <property type="match status" value="2"/>
</dbReference>
<feature type="coiled-coil region" evidence="6">
    <location>
        <begin position="47"/>
        <end position="74"/>
    </location>
</feature>
<dbReference type="PANTHER" id="PTHR30026:SF20">
    <property type="entry name" value="OUTER MEMBRANE PROTEIN TOLC"/>
    <property type="match status" value="1"/>
</dbReference>
<keyword evidence="4" id="KW-0472">Membrane</keyword>
<dbReference type="GO" id="GO:0015288">
    <property type="term" value="F:porin activity"/>
    <property type="evidence" value="ECO:0007669"/>
    <property type="project" value="TreeGrafter"/>
</dbReference>
<evidence type="ECO:0000256" key="3">
    <source>
        <dbReference type="ARBA" id="ARBA00022692"/>
    </source>
</evidence>
<name>A0A923J0T4_CLOTT</name>
<keyword evidence="9" id="KW-1185">Reference proteome</keyword>
<evidence type="ECO:0000313" key="9">
    <source>
        <dbReference type="Proteomes" id="UP000563151"/>
    </source>
</evidence>
<reference evidence="8 9" key="1">
    <citation type="submission" date="2020-04" db="EMBL/GenBank/DDBJ databases">
        <title>Genomic insights into acetone-butanol-ethanol (ABE) fermentation by sequencing solventogenic clostridia strains.</title>
        <authorList>
            <person name="Brown S."/>
        </authorList>
    </citation>
    <scope>NUCLEOTIDE SEQUENCE [LARGE SCALE GENOMIC DNA]</scope>
    <source>
        <strain evidence="8 9">DJ011</strain>
    </source>
</reference>
<evidence type="ECO:0000256" key="2">
    <source>
        <dbReference type="ARBA" id="ARBA00022452"/>
    </source>
</evidence>
<dbReference type="Proteomes" id="UP000563151">
    <property type="component" value="Unassembled WGS sequence"/>
</dbReference>
<comment type="caution">
    <text evidence="8">The sequence shown here is derived from an EMBL/GenBank/DDBJ whole genome shotgun (WGS) entry which is preliminary data.</text>
</comment>
<evidence type="ECO:0000256" key="5">
    <source>
        <dbReference type="ARBA" id="ARBA00023237"/>
    </source>
</evidence>
<dbReference type="RefSeq" id="WP_051593238.1">
    <property type="nucleotide sequence ID" value="NZ_JAAZWO010000004.1"/>
</dbReference>
<evidence type="ECO:0000256" key="1">
    <source>
        <dbReference type="ARBA" id="ARBA00004442"/>
    </source>
</evidence>
<dbReference type="EMBL" id="JAAZWO010000004">
    <property type="protein sequence ID" value="MBC2397060.1"/>
    <property type="molecule type" value="Genomic_DNA"/>
</dbReference>
<sequence>MKKVKVLCTALIIATTFATGVFAQEAGGKVLDVNSAINSAIKNSYEVKNKENSIKRAEDNYTDEVRRGNSLEERAKINDRFIRLANKSDRTEEEEEDYKFYLAVYGSPMSDEEVSESLKMAGSIAVKYDFNKFQNKSALEIIKNKIKENVYEEYGNLLKDKDKLELERRKFEVAKGEFEQVKLSAKIGTISKLEGKEKEVEYLKAKEEYEACKRDFNIQRMNFNKLIGAPINTEYDKYLQEYTVDSEQIKDYEEYLNDALTNRAEIINGKEYIEVKRYERSLAIGVYYSEHREAKIADAAFENSKDMLELKKLDIQLEIKKLYDDIEIKNKNFKSVLQQYKEAKKSYDEISKRYSLGMVSKLEYNKRSAQLFEEMLNYKNIERDLYIAKLKLENACSLGTDVNKANYSDIG</sequence>
<protein>
    <submittedName>
        <fullName evidence="8">TolC family protein</fullName>
    </submittedName>
</protein>
<evidence type="ECO:0000256" key="4">
    <source>
        <dbReference type="ARBA" id="ARBA00023136"/>
    </source>
</evidence>
<dbReference type="AlphaFoldDB" id="A0A923J0T4"/>
<keyword evidence="2" id="KW-1134">Transmembrane beta strand</keyword>
<keyword evidence="5" id="KW-0998">Cell outer membrane</keyword>
<comment type="subcellular location">
    <subcellularLocation>
        <location evidence="1">Cell outer membrane</location>
    </subcellularLocation>
</comment>
<feature type="signal peptide" evidence="7">
    <location>
        <begin position="1"/>
        <end position="23"/>
    </location>
</feature>
<evidence type="ECO:0000256" key="6">
    <source>
        <dbReference type="SAM" id="Coils"/>
    </source>
</evidence>
<feature type="chain" id="PRO_5037816838" evidence="7">
    <location>
        <begin position="24"/>
        <end position="411"/>
    </location>
</feature>
<gene>
    <name evidence="8" type="ORF">HGG79_04585</name>
</gene>
<dbReference type="InterPro" id="IPR051906">
    <property type="entry name" value="TolC-like"/>
</dbReference>
<dbReference type="GO" id="GO:1990281">
    <property type="term" value="C:efflux pump complex"/>
    <property type="evidence" value="ECO:0007669"/>
    <property type="project" value="TreeGrafter"/>
</dbReference>
<evidence type="ECO:0000256" key="7">
    <source>
        <dbReference type="SAM" id="SignalP"/>
    </source>
</evidence>
<keyword evidence="3" id="KW-0812">Transmembrane</keyword>
<dbReference type="PANTHER" id="PTHR30026">
    <property type="entry name" value="OUTER MEMBRANE PROTEIN TOLC"/>
    <property type="match status" value="1"/>
</dbReference>
<organism evidence="8 9">
    <name type="scientific">Clostridium tetanomorphum</name>
    <dbReference type="NCBI Taxonomy" id="1553"/>
    <lineage>
        <taxon>Bacteria</taxon>
        <taxon>Bacillati</taxon>
        <taxon>Bacillota</taxon>
        <taxon>Clostridia</taxon>
        <taxon>Eubacteriales</taxon>
        <taxon>Clostridiaceae</taxon>
        <taxon>Clostridium</taxon>
    </lineage>
</organism>
<keyword evidence="6" id="KW-0175">Coiled coil</keyword>
<dbReference type="SUPFAM" id="SSF56954">
    <property type="entry name" value="Outer membrane efflux proteins (OEP)"/>
    <property type="match status" value="1"/>
</dbReference>
<accession>A0A923J0T4</accession>